<evidence type="ECO:0000313" key="2">
    <source>
        <dbReference type="Proteomes" id="UP001497644"/>
    </source>
</evidence>
<accession>A0AAV2NT68</accession>
<proteinExistence type="predicted"/>
<protein>
    <submittedName>
        <fullName evidence="1">Uncharacterized protein</fullName>
    </submittedName>
</protein>
<sequence>MSGPEPGPVRTTLLVCLRPLSTSTRLPDTRHNPIVAGNRKDASGRKVRELRYTRPRAKTRLPLWASVGNPTLPYFRLLAQVSAVTRPDERTNIEHIKTCKSDAQDATLPRAISILSPRISEKYISSA</sequence>
<organism evidence="1 2">
    <name type="scientific">Lasius platythorax</name>
    <dbReference type="NCBI Taxonomy" id="488582"/>
    <lineage>
        <taxon>Eukaryota</taxon>
        <taxon>Metazoa</taxon>
        <taxon>Ecdysozoa</taxon>
        <taxon>Arthropoda</taxon>
        <taxon>Hexapoda</taxon>
        <taxon>Insecta</taxon>
        <taxon>Pterygota</taxon>
        <taxon>Neoptera</taxon>
        <taxon>Endopterygota</taxon>
        <taxon>Hymenoptera</taxon>
        <taxon>Apocrita</taxon>
        <taxon>Aculeata</taxon>
        <taxon>Formicoidea</taxon>
        <taxon>Formicidae</taxon>
        <taxon>Formicinae</taxon>
        <taxon>Lasius</taxon>
        <taxon>Lasius</taxon>
    </lineage>
</organism>
<reference evidence="1" key="1">
    <citation type="submission" date="2024-04" db="EMBL/GenBank/DDBJ databases">
        <authorList>
            <consortium name="Molecular Ecology Group"/>
        </authorList>
    </citation>
    <scope>NUCLEOTIDE SEQUENCE</scope>
</reference>
<dbReference type="AlphaFoldDB" id="A0AAV2NT68"/>
<dbReference type="EMBL" id="OZ034827">
    <property type="protein sequence ID" value="CAL1683724.1"/>
    <property type="molecule type" value="Genomic_DNA"/>
</dbReference>
<gene>
    <name evidence="1" type="ORF">LPLAT_LOCUS9401</name>
</gene>
<keyword evidence="2" id="KW-1185">Reference proteome</keyword>
<dbReference type="Proteomes" id="UP001497644">
    <property type="component" value="Chromosome 4"/>
</dbReference>
<evidence type="ECO:0000313" key="1">
    <source>
        <dbReference type="EMBL" id="CAL1683724.1"/>
    </source>
</evidence>
<name>A0AAV2NT68_9HYME</name>